<evidence type="ECO:0000313" key="3">
    <source>
        <dbReference type="Proteomes" id="UP000011087"/>
    </source>
</evidence>
<organism evidence="1">
    <name type="scientific">Guillardia theta (strain CCMP2712)</name>
    <name type="common">Cryptophyte</name>
    <dbReference type="NCBI Taxonomy" id="905079"/>
    <lineage>
        <taxon>Eukaryota</taxon>
        <taxon>Cryptophyceae</taxon>
        <taxon>Pyrenomonadales</taxon>
        <taxon>Geminigeraceae</taxon>
        <taxon>Guillardia</taxon>
    </lineage>
</organism>
<protein>
    <recommendedName>
        <fullName evidence="4">Methyltransferase type 11 domain-containing protein</fullName>
    </recommendedName>
</protein>
<dbReference type="KEGG" id="gtt:GUITHDRAFT_82324"/>
<gene>
    <name evidence="1" type="ORF">GUITHDRAFT_82324</name>
</gene>
<dbReference type="GeneID" id="17289148"/>
<name>L1I8K4_GUITC</name>
<dbReference type="OrthoDB" id="428346at2759"/>
<reference evidence="2" key="3">
    <citation type="submission" date="2015-06" db="UniProtKB">
        <authorList>
            <consortium name="EnsemblProtists"/>
        </authorList>
    </citation>
    <scope>IDENTIFICATION</scope>
</reference>
<reference evidence="1 3" key="1">
    <citation type="journal article" date="2012" name="Nature">
        <title>Algal genomes reveal evolutionary mosaicism and the fate of nucleomorphs.</title>
        <authorList>
            <consortium name="DOE Joint Genome Institute"/>
            <person name="Curtis B.A."/>
            <person name="Tanifuji G."/>
            <person name="Burki F."/>
            <person name="Gruber A."/>
            <person name="Irimia M."/>
            <person name="Maruyama S."/>
            <person name="Arias M.C."/>
            <person name="Ball S.G."/>
            <person name="Gile G.H."/>
            <person name="Hirakawa Y."/>
            <person name="Hopkins J.F."/>
            <person name="Kuo A."/>
            <person name="Rensing S.A."/>
            <person name="Schmutz J."/>
            <person name="Symeonidi A."/>
            <person name="Elias M."/>
            <person name="Eveleigh R.J."/>
            <person name="Herman E.K."/>
            <person name="Klute M.J."/>
            <person name="Nakayama T."/>
            <person name="Obornik M."/>
            <person name="Reyes-Prieto A."/>
            <person name="Armbrust E.V."/>
            <person name="Aves S.J."/>
            <person name="Beiko R.G."/>
            <person name="Coutinho P."/>
            <person name="Dacks J.B."/>
            <person name="Durnford D.G."/>
            <person name="Fast N.M."/>
            <person name="Green B.R."/>
            <person name="Grisdale C.J."/>
            <person name="Hempel F."/>
            <person name="Henrissat B."/>
            <person name="Hoppner M.P."/>
            <person name="Ishida K."/>
            <person name="Kim E."/>
            <person name="Koreny L."/>
            <person name="Kroth P.G."/>
            <person name="Liu Y."/>
            <person name="Malik S.B."/>
            <person name="Maier U.G."/>
            <person name="McRose D."/>
            <person name="Mock T."/>
            <person name="Neilson J.A."/>
            <person name="Onodera N.T."/>
            <person name="Poole A.M."/>
            <person name="Pritham E.J."/>
            <person name="Richards T.A."/>
            <person name="Rocap G."/>
            <person name="Roy S.W."/>
            <person name="Sarai C."/>
            <person name="Schaack S."/>
            <person name="Shirato S."/>
            <person name="Slamovits C.H."/>
            <person name="Spencer D.F."/>
            <person name="Suzuki S."/>
            <person name="Worden A.Z."/>
            <person name="Zauner S."/>
            <person name="Barry K."/>
            <person name="Bell C."/>
            <person name="Bharti A.K."/>
            <person name="Crow J.A."/>
            <person name="Grimwood J."/>
            <person name="Kramer R."/>
            <person name="Lindquist E."/>
            <person name="Lucas S."/>
            <person name="Salamov A."/>
            <person name="McFadden G.I."/>
            <person name="Lane C.E."/>
            <person name="Keeling P.J."/>
            <person name="Gray M.W."/>
            <person name="Grigoriev I.V."/>
            <person name="Archibald J.M."/>
        </authorList>
    </citation>
    <scope>NUCLEOTIDE SEQUENCE</scope>
    <source>
        <strain evidence="1 3">CCMP2712</strain>
    </source>
</reference>
<dbReference type="HOGENOM" id="CLU_1931557_0_0_1"/>
<dbReference type="PaxDb" id="55529-EKX32407"/>
<evidence type="ECO:0000313" key="1">
    <source>
        <dbReference type="EMBL" id="EKX32407.1"/>
    </source>
</evidence>
<dbReference type="EMBL" id="JH993191">
    <property type="protein sequence ID" value="EKX32407.1"/>
    <property type="molecule type" value="Genomic_DNA"/>
</dbReference>
<dbReference type="RefSeq" id="XP_005819387.1">
    <property type="nucleotide sequence ID" value="XM_005819330.1"/>
</dbReference>
<reference evidence="3" key="2">
    <citation type="submission" date="2012-11" db="EMBL/GenBank/DDBJ databases">
        <authorList>
            <person name="Kuo A."/>
            <person name="Curtis B.A."/>
            <person name="Tanifuji G."/>
            <person name="Burki F."/>
            <person name="Gruber A."/>
            <person name="Irimia M."/>
            <person name="Maruyama S."/>
            <person name="Arias M.C."/>
            <person name="Ball S.G."/>
            <person name="Gile G.H."/>
            <person name="Hirakawa Y."/>
            <person name="Hopkins J.F."/>
            <person name="Rensing S.A."/>
            <person name="Schmutz J."/>
            <person name="Symeonidi A."/>
            <person name="Elias M."/>
            <person name="Eveleigh R.J."/>
            <person name="Herman E.K."/>
            <person name="Klute M.J."/>
            <person name="Nakayama T."/>
            <person name="Obornik M."/>
            <person name="Reyes-Prieto A."/>
            <person name="Armbrust E.V."/>
            <person name="Aves S.J."/>
            <person name="Beiko R.G."/>
            <person name="Coutinho P."/>
            <person name="Dacks J.B."/>
            <person name="Durnford D.G."/>
            <person name="Fast N.M."/>
            <person name="Green B.R."/>
            <person name="Grisdale C."/>
            <person name="Hempe F."/>
            <person name="Henrissat B."/>
            <person name="Hoppner M.P."/>
            <person name="Ishida K.-I."/>
            <person name="Kim E."/>
            <person name="Koreny L."/>
            <person name="Kroth P.G."/>
            <person name="Liu Y."/>
            <person name="Malik S.-B."/>
            <person name="Maier U.G."/>
            <person name="McRose D."/>
            <person name="Mock T."/>
            <person name="Neilson J.A."/>
            <person name="Onodera N.T."/>
            <person name="Poole A.M."/>
            <person name="Pritham E.J."/>
            <person name="Richards T.A."/>
            <person name="Rocap G."/>
            <person name="Roy S.W."/>
            <person name="Sarai C."/>
            <person name="Schaack S."/>
            <person name="Shirato S."/>
            <person name="Slamovits C.H."/>
            <person name="Spencer D.F."/>
            <person name="Suzuki S."/>
            <person name="Worden A.Z."/>
            <person name="Zauner S."/>
            <person name="Barry K."/>
            <person name="Bell C."/>
            <person name="Bharti A.K."/>
            <person name="Crow J.A."/>
            <person name="Grimwood J."/>
            <person name="Kramer R."/>
            <person name="Lindquist E."/>
            <person name="Lucas S."/>
            <person name="Salamov A."/>
            <person name="McFadden G.I."/>
            <person name="Lane C.E."/>
            <person name="Keeling P.J."/>
            <person name="Gray M.W."/>
            <person name="Grigoriev I.V."/>
            <person name="Archibald J.M."/>
        </authorList>
    </citation>
    <scope>NUCLEOTIDE SEQUENCE</scope>
    <source>
        <strain evidence="3">CCMP2712</strain>
    </source>
</reference>
<dbReference type="AlphaFoldDB" id="L1I8K4"/>
<dbReference type="InterPro" id="IPR004951">
    <property type="entry name" value="DUF268_CAE_spp"/>
</dbReference>
<accession>L1I8K4</accession>
<dbReference type="SUPFAM" id="SSF53335">
    <property type="entry name" value="S-adenosyl-L-methionine-dependent methyltransferases"/>
    <property type="match status" value="1"/>
</dbReference>
<dbReference type="Proteomes" id="UP000011087">
    <property type="component" value="Unassembled WGS sequence"/>
</dbReference>
<proteinExistence type="predicted"/>
<dbReference type="InterPro" id="IPR029063">
    <property type="entry name" value="SAM-dependent_MTases_sf"/>
</dbReference>
<dbReference type="EnsemblProtists" id="EKX32407">
    <property type="protein sequence ID" value="EKX32407"/>
    <property type="gene ID" value="GUITHDRAFT_82324"/>
</dbReference>
<dbReference type="Pfam" id="PF03269">
    <property type="entry name" value="DUF268"/>
    <property type="match status" value="1"/>
</dbReference>
<keyword evidence="3" id="KW-1185">Reference proteome</keyword>
<evidence type="ECO:0008006" key="4">
    <source>
        <dbReference type="Google" id="ProtNLM"/>
    </source>
</evidence>
<evidence type="ECO:0000313" key="2">
    <source>
        <dbReference type="EnsemblProtists" id="EKX32407"/>
    </source>
</evidence>
<sequence>MNRTVKGGHVLVLGSENPWVEACVLAAGAKRVTTLEYGKIHSRHPRVGTVTPAEAFDLFQRGRLGPFDAVVTFSSVEHSGLGRYGDDLNPFGDLQAIAKAWCICREGGQMLLGVGNGHDGLTPALVPRADR</sequence>